<dbReference type="PRINTS" id="PR01837">
    <property type="entry name" value="MGTCSAPBPROT"/>
</dbReference>
<comment type="similarity">
    <text evidence="2">Belongs to the MgtC/SapB family.</text>
</comment>
<comment type="subcellular location">
    <subcellularLocation>
        <location evidence="1">Cell membrane</location>
        <topology evidence="1">Multi-pass membrane protein</topology>
    </subcellularLocation>
</comment>
<sequence length="234" mass="25826">MALRVTTDEIVARLLLAVIIAGVIGYDREYKNRPAGIRTHILVCVGACVIAMIQQKIGFQAIEFARSFPRYAGVVRADEARLIAQVVSGIGFLGAGTIIVTRHSILGLTTAASLWAVAGLGIAVGMGYYEIAIISALVVIGVLAFLQKIIHIDTLQKIEIKYRDKLATKRYLRQYFKTQRIKITDVSFSSEQSAQGTVYTNIYKIKVPRQLAYTQIVEDISLQADIVKVRLINI</sequence>
<protein>
    <submittedName>
        <fullName evidence="7">Magnesium transporter MgtC</fullName>
    </submittedName>
</protein>
<dbReference type="Proteomes" id="UP000223559">
    <property type="component" value="Chromosome"/>
</dbReference>
<accession>A0A2D1KR97</accession>
<dbReference type="InterPro" id="IPR003416">
    <property type="entry name" value="MgtC/SapB/SrpB/YhiD_fam"/>
</dbReference>
<keyword evidence="5" id="KW-1133">Transmembrane helix</keyword>
<gene>
    <name evidence="7" type="ORF">LC20004_12460</name>
</gene>
<reference evidence="7 8" key="1">
    <citation type="submission" date="2016-10" db="EMBL/GenBank/DDBJ databases">
        <title>The whole genome sequencing and assembly of L. cotyniformis subsp. torquens DSM 20004 strain.</title>
        <authorList>
            <person name="Park M.-K."/>
            <person name="Lee Y.-J."/>
            <person name="Yi H."/>
            <person name="Bahn Y.-S."/>
            <person name="Kim J.F."/>
            <person name="Lee D.-W."/>
        </authorList>
    </citation>
    <scope>NUCLEOTIDE SEQUENCE [LARGE SCALE GENOMIC DNA]</scope>
    <source>
        <strain evidence="7 8">DSM 20004</strain>
    </source>
</reference>
<dbReference type="PANTHER" id="PTHR33778:SF1">
    <property type="entry name" value="MAGNESIUM TRANSPORTER YHID-RELATED"/>
    <property type="match status" value="1"/>
</dbReference>
<evidence type="ECO:0000256" key="5">
    <source>
        <dbReference type="ARBA" id="ARBA00022989"/>
    </source>
</evidence>
<name>A0A2D1KR97_9LACO</name>
<evidence type="ECO:0000313" key="7">
    <source>
        <dbReference type="EMBL" id="ATO44668.1"/>
    </source>
</evidence>
<dbReference type="Pfam" id="PF02308">
    <property type="entry name" value="MgtC"/>
    <property type="match status" value="1"/>
</dbReference>
<dbReference type="OrthoDB" id="9811198at2"/>
<evidence type="ECO:0000256" key="6">
    <source>
        <dbReference type="ARBA" id="ARBA00023136"/>
    </source>
</evidence>
<keyword evidence="3" id="KW-1003">Cell membrane</keyword>
<evidence type="ECO:0000313" key="8">
    <source>
        <dbReference type="Proteomes" id="UP000223559"/>
    </source>
</evidence>
<keyword evidence="6" id="KW-0472">Membrane</keyword>
<organism evidence="7 8">
    <name type="scientific">Loigolactobacillus coryniformis subsp. torquens DSM 20004 = KCTC 3535</name>
    <dbReference type="NCBI Taxonomy" id="1423822"/>
    <lineage>
        <taxon>Bacteria</taxon>
        <taxon>Bacillati</taxon>
        <taxon>Bacillota</taxon>
        <taxon>Bacilli</taxon>
        <taxon>Lactobacillales</taxon>
        <taxon>Lactobacillaceae</taxon>
        <taxon>Loigolactobacillus</taxon>
    </lineage>
</organism>
<dbReference type="InterPro" id="IPR049177">
    <property type="entry name" value="MgtC_SapB_SrpB_YhiD_N"/>
</dbReference>
<dbReference type="GO" id="GO:0005886">
    <property type="term" value="C:plasma membrane"/>
    <property type="evidence" value="ECO:0007669"/>
    <property type="project" value="UniProtKB-SubCell"/>
</dbReference>
<keyword evidence="4" id="KW-0812">Transmembrane</keyword>
<dbReference type="RefSeq" id="WP_010014018.1">
    <property type="nucleotide sequence ID" value="NZ_AEOS01000238.1"/>
</dbReference>
<evidence type="ECO:0000256" key="4">
    <source>
        <dbReference type="ARBA" id="ARBA00022692"/>
    </source>
</evidence>
<evidence type="ECO:0000256" key="1">
    <source>
        <dbReference type="ARBA" id="ARBA00004651"/>
    </source>
</evidence>
<dbReference type="PANTHER" id="PTHR33778">
    <property type="entry name" value="PROTEIN MGTC"/>
    <property type="match status" value="1"/>
</dbReference>
<proteinExistence type="inferred from homology"/>
<dbReference type="KEGG" id="lcy:LC20004_12460"/>
<evidence type="ECO:0000256" key="2">
    <source>
        <dbReference type="ARBA" id="ARBA00009298"/>
    </source>
</evidence>
<evidence type="ECO:0000256" key="3">
    <source>
        <dbReference type="ARBA" id="ARBA00022475"/>
    </source>
</evidence>
<keyword evidence="8" id="KW-1185">Reference proteome</keyword>
<dbReference type="EMBL" id="CP017697">
    <property type="protein sequence ID" value="ATO44668.1"/>
    <property type="molecule type" value="Genomic_DNA"/>
</dbReference>
<dbReference type="AlphaFoldDB" id="A0A2D1KR97"/>